<feature type="domain" description="Tyrosine-protein kinase receptor Ret cadherin like" evidence="1">
    <location>
        <begin position="2"/>
        <end position="64"/>
    </location>
</feature>
<protein>
    <recommendedName>
        <fullName evidence="1">Tyrosine-protein kinase receptor Ret cadherin like domain-containing protein</fullName>
    </recommendedName>
</protein>
<proteinExistence type="predicted"/>
<name>A0ABQ9ULT5_SAGOE</name>
<evidence type="ECO:0000313" key="3">
    <source>
        <dbReference type="Proteomes" id="UP001266305"/>
    </source>
</evidence>
<keyword evidence="3" id="KW-1185">Reference proteome</keyword>
<accession>A0ABQ9ULT5</accession>
<comment type="caution">
    <text evidence="2">The sequence shown here is derived from an EMBL/GenBank/DDBJ whole genome shotgun (WGS) entry which is preliminary data.</text>
</comment>
<dbReference type="InterPro" id="IPR040667">
    <property type="entry name" value="Ret_CLD3"/>
</dbReference>
<dbReference type="Pfam" id="PF17812">
    <property type="entry name" value="RET_CLD3"/>
    <property type="match status" value="1"/>
</dbReference>
<dbReference type="Proteomes" id="UP001266305">
    <property type="component" value="Unassembled WGS sequence"/>
</dbReference>
<reference evidence="2 3" key="1">
    <citation type="submission" date="2023-05" db="EMBL/GenBank/DDBJ databases">
        <title>B98-5 Cell Line De Novo Hybrid Assembly: An Optical Mapping Approach.</title>
        <authorList>
            <person name="Kananen K."/>
            <person name="Auerbach J.A."/>
            <person name="Kautto E."/>
            <person name="Blachly J.S."/>
        </authorList>
    </citation>
    <scope>NUCLEOTIDE SEQUENCE [LARGE SCALE GENOMIC DNA]</scope>
    <source>
        <strain evidence="2">B95-8</strain>
        <tissue evidence="2">Cell line</tissue>
    </source>
</reference>
<organism evidence="2 3">
    <name type="scientific">Saguinus oedipus</name>
    <name type="common">Cotton-top tamarin</name>
    <name type="synonym">Oedipomidas oedipus</name>
    <dbReference type="NCBI Taxonomy" id="9490"/>
    <lineage>
        <taxon>Eukaryota</taxon>
        <taxon>Metazoa</taxon>
        <taxon>Chordata</taxon>
        <taxon>Craniata</taxon>
        <taxon>Vertebrata</taxon>
        <taxon>Euteleostomi</taxon>
        <taxon>Mammalia</taxon>
        <taxon>Eutheria</taxon>
        <taxon>Euarchontoglires</taxon>
        <taxon>Primates</taxon>
        <taxon>Haplorrhini</taxon>
        <taxon>Platyrrhini</taxon>
        <taxon>Cebidae</taxon>
        <taxon>Callitrichinae</taxon>
        <taxon>Saguinus</taxon>
    </lineage>
</organism>
<evidence type="ECO:0000259" key="1">
    <source>
        <dbReference type="Pfam" id="PF17812"/>
    </source>
</evidence>
<dbReference type="EMBL" id="JASSZA010000011">
    <property type="protein sequence ID" value="KAK2098014.1"/>
    <property type="molecule type" value="Genomic_DNA"/>
</dbReference>
<sequence>MVATLRVFDADAVHASRELVGWCTSVLLPRDTWAQQTFWVEHWPNETLVQANSSFVWANLHDYSKQGRWHSLAGPPGNEVLTFLGQAAHHTHALLAWPSAAQATSPPPSAQQFLCLYQACPPTTSEAFTMGSLSLSCHTADPGKAPPPPHANLTRACHRLQTHMSPEAFLQPLELCCCP</sequence>
<evidence type="ECO:0000313" key="2">
    <source>
        <dbReference type="EMBL" id="KAK2098014.1"/>
    </source>
</evidence>
<gene>
    <name evidence="2" type="ORF">P7K49_023465</name>
</gene>